<dbReference type="AlphaFoldDB" id="A0AAJ0M0Z1"/>
<feature type="compositionally biased region" description="Polar residues" evidence="1">
    <location>
        <begin position="116"/>
        <end position="130"/>
    </location>
</feature>
<feature type="non-terminal residue" evidence="2">
    <location>
        <position position="305"/>
    </location>
</feature>
<feature type="region of interest" description="Disordered" evidence="1">
    <location>
        <begin position="116"/>
        <end position="137"/>
    </location>
</feature>
<dbReference type="Proteomes" id="UP001273166">
    <property type="component" value="Unassembled WGS sequence"/>
</dbReference>
<protein>
    <submittedName>
        <fullName evidence="2">Uncharacterized protein</fullName>
    </submittedName>
</protein>
<comment type="caution">
    <text evidence="2">The sequence shown here is derived from an EMBL/GenBank/DDBJ whole genome shotgun (WGS) entry which is preliminary data.</text>
</comment>
<evidence type="ECO:0000313" key="2">
    <source>
        <dbReference type="EMBL" id="KAK3304967.1"/>
    </source>
</evidence>
<evidence type="ECO:0000313" key="3">
    <source>
        <dbReference type="Proteomes" id="UP001273166"/>
    </source>
</evidence>
<organism evidence="2 3">
    <name type="scientific">Chaetomium strumarium</name>
    <dbReference type="NCBI Taxonomy" id="1170767"/>
    <lineage>
        <taxon>Eukaryota</taxon>
        <taxon>Fungi</taxon>
        <taxon>Dikarya</taxon>
        <taxon>Ascomycota</taxon>
        <taxon>Pezizomycotina</taxon>
        <taxon>Sordariomycetes</taxon>
        <taxon>Sordariomycetidae</taxon>
        <taxon>Sordariales</taxon>
        <taxon>Chaetomiaceae</taxon>
        <taxon>Chaetomium</taxon>
    </lineage>
</organism>
<name>A0AAJ0M0Z1_9PEZI</name>
<accession>A0AAJ0M0Z1</accession>
<feature type="region of interest" description="Disordered" evidence="1">
    <location>
        <begin position="17"/>
        <end position="36"/>
    </location>
</feature>
<evidence type="ECO:0000256" key="1">
    <source>
        <dbReference type="SAM" id="MobiDB-lite"/>
    </source>
</evidence>
<keyword evidence="3" id="KW-1185">Reference proteome</keyword>
<reference evidence="2" key="1">
    <citation type="journal article" date="2023" name="Mol. Phylogenet. Evol.">
        <title>Genome-scale phylogeny and comparative genomics of the fungal order Sordariales.</title>
        <authorList>
            <person name="Hensen N."/>
            <person name="Bonometti L."/>
            <person name="Westerberg I."/>
            <person name="Brannstrom I.O."/>
            <person name="Guillou S."/>
            <person name="Cros-Aarteil S."/>
            <person name="Calhoun S."/>
            <person name="Haridas S."/>
            <person name="Kuo A."/>
            <person name="Mondo S."/>
            <person name="Pangilinan J."/>
            <person name="Riley R."/>
            <person name="LaButti K."/>
            <person name="Andreopoulos B."/>
            <person name="Lipzen A."/>
            <person name="Chen C."/>
            <person name="Yan M."/>
            <person name="Daum C."/>
            <person name="Ng V."/>
            <person name="Clum A."/>
            <person name="Steindorff A."/>
            <person name="Ohm R.A."/>
            <person name="Martin F."/>
            <person name="Silar P."/>
            <person name="Natvig D.O."/>
            <person name="Lalanne C."/>
            <person name="Gautier V."/>
            <person name="Ament-Velasquez S.L."/>
            <person name="Kruys A."/>
            <person name="Hutchinson M.I."/>
            <person name="Powell A.J."/>
            <person name="Barry K."/>
            <person name="Miller A.N."/>
            <person name="Grigoriev I.V."/>
            <person name="Debuchy R."/>
            <person name="Gladieux P."/>
            <person name="Hiltunen Thoren M."/>
            <person name="Johannesson H."/>
        </authorList>
    </citation>
    <scope>NUCLEOTIDE SEQUENCE</scope>
    <source>
        <strain evidence="2">CBS 333.67</strain>
    </source>
</reference>
<dbReference type="EMBL" id="JAUDZG010000005">
    <property type="protein sequence ID" value="KAK3304967.1"/>
    <property type="molecule type" value="Genomic_DNA"/>
</dbReference>
<dbReference type="GeneID" id="87883075"/>
<feature type="non-terminal residue" evidence="2">
    <location>
        <position position="1"/>
    </location>
</feature>
<dbReference type="RefSeq" id="XP_062720747.1">
    <property type="nucleotide sequence ID" value="XM_062864246.1"/>
</dbReference>
<gene>
    <name evidence="2" type="ORF">B0T15DRAFT_380306</name>
</gene>
<sequence length="305" mass="33171">PGRAVFAIGGVISSAEPDSLSGPKSSMPSPTSRSYPSVTIRWEDLGDKPTCHTISLPILDDGGQREFADLVRGHHEGRVSDFLVNFSPYDYGILDAIGRLLCPGYGSPRHKEVRASLSSLDVGQTPSGRTRTLDCGPEPRSDQNFGRLLVCLPYEHKGGSLTLLRQEDENDTERLELNWAEKSGSLNIQWAAFLNPTDVSQTEVASGHSIVLTYTLRRTSHGIGEALVPLPILDVTTHSWYRTVERAVERALVEMRSVGEGGITLGYSCTGRYSFPLISMSSLAGEGLQGFLTGGDLLVYHILAR</sequence>
<reference evidence="2" key="2">
    <citation type="submission" date="2023-06" db="EMBL/GenBank/DDBJ databases">
        <authorList>
            <consortium name="Lawrence Berkeley National Laboratory"/>
            <person name="Mondo S.J."/>
            <person name="Hensen N."/>
            <person name="Bonometti L."/>
            <person name="Westerberg I."/>
            <person name="Brannstrom I.O."/>
            <person name="Guillou S."/>
            <person name="Cros-Aarteil S."/>
            <person name="Calhoun S."/>
            <person name="Haridas S."/>
            <person name="Kuo A."/>
            <person name="Pangilinan J."/>
            <person name="Riley R."/>
            <person name="Labutti K."/>
            <person name="Andreopoulos B."/>
            <person name="Lipzen A."/>
            <person name="Chen C."/>
            <person name="Yanf M."/>
            <person name="Daum C."/>
            <person name="Ng V."/>
            <person name="Clum A."/>
            <person name="Steindorff A."/>
            <person name="Ohm R."/>
            <person name="Martin F."/>
            <person name="Silar P."/>
            <person name="Natvig D."/>
            <person name="Lalanne C."/>
            <person name="Gautier V."/>
            <person name="Ament-Velasquez S.L."/>
            <person name="Kruys A."/>
            <person name="Hutchinson M.I."/>
            <person name="Powell A.J."/>
            <person name="Barry K."/>
            <person name="Miller A.N."/>
            <person name="Grigoriev I.V."/>
            <person name="Debuchy R."/>
            <person name="Gladieux P."/>
            <person name="Thoren M.H."/>
            <person name="Johannesson H."/>
        </authorList>
    </citation>
    <scope>NUCLEOTIDE SEQUENCE</scope>
    <source>
        <strain evidence="2">CBS 333.67</strain>
    </source>
</reference>
<proteinExistence type="predicted"/>
<feature type="compositionally biased region" description="Polar residues" evidence="1">
    <location>
        <begin position="22"/>
        <end position="36"/>
    </location>
</feature>